<keyword evidence="2" id="KW-0560">Oxidoreductase</keyword>
<dbReference type="InterPro" id="IPR057326">
    <property type="entry name" value="KR_dom"/>
</dbReference>
<dbReference type="OrthoDB" id="9804104at2"/>
<comment type="similarity">
    <text evidence="1">Belongs to the short-chain dehydrogenases/reductases (SDR) family.</text>
</comment>
<dbReference type="PROSITE" id="PS00061">
    <property type="entry name" value="ADH_SHORT"/>
    <property type="match status" value="1"/>
</dbReference>
<dbReference type="InterPro" id="IPR002347">
    <property type="entry name" value="SDR_fam"/>
</dbReference>
<gene>
    <name evidence="4" type="ORF">EJV47_03875</name>
</gene>
<evidence type="ECO:0000259" key="3">
    <source>
        <dbReference type="SMART" id="SM00822"/>
    </source>
</evidence>
<dbReference type="PANTHER" id="PTHR43639:SF1">
    <property type="entry name" value="SHORT-CHAIN DEHYDROGENASE_REDUCTASE FAMILY PROTEIN"/>
    <property type="match status" value="1"/>
</dbReference>
<dbReference type="EMBL" id="RXOF01000002">
    <property type="protein sequence ID" value="RTQ52173.1"/>
    <property type="molecule type" value="Genomic_DNA"/>
</dbReference>
<sequence>MKRLADKVALVTGGSRGIGAGIVRALVAEGARVAFTYLQATEQAQALVTDIERAGGSALALQADTAQPAQVQAALRTIVGHFGRLDILVNNAGINLVSPVDEAAPDEEALAQLWRVNTWGTAQTVRAALPHLSAGGRIITIGSLANIRTPFPGLGDYAASKGALAAYTRAWARDLAPRRITVNILQPGLIETDMTAAATDLRQLIPLERFGTAQEVGEVVAFLASDAARYITGATLNVDGGLSI</sequence>
<dbReference type="GO" id="GO:0016491">
    <property type="term" value="F:oxidoreductase activity"/>
    <property type="evidence" value="ECO:0007669"/>
    <property type="project" value="UniProtKB-KW"/>
</dbReference>
<dbReference type="CDD" id="cd05233">
    <property type="entry name" value="SDR_c"/>
    <property type="match status" value="1"/>
</dbReference>
<dbReference type="PRINTS" id="PR00081">
    <property type="entry name" value="GDHRDH"/>
</dbReference>
<organism evidence="4 5">
    <name type="scientific">Hymenobacter gummosus</name>
    <dbReference type="NCBI Taxonomy" id="1776032"/>
    <lineage>
        <taxon>Bacteria</taxon>
        <taxon>Pseudomonadati</taxon>
        <taxon>Bacteroidota</taxon>
        <taxon>Cytophagia</taxon>
        <taxon>Cytophagales</taxon>
        <taxon>Hymenobacteraceae</taxon>
        <taxon>Hymenobacter</taxon>
    </lineage>
</organism>
<name>A0A431U6P4_9BACT</name>
<reference evidence="4 5" key="1">
    <citation type="submission" date="2018-12" db="EMBL/GenBank/DDBJ databases">
        <title>Hymenobacter gummosus sp. nov., isolated from a spring.</title>
        <authorList>
            <person name="Nie L."/>
        </authorList>
    </citation>
    <scope>NUCLEOTIDE SEQUENCE [LARGE SCALE GENOMIC DNA]</scope>
    <source>
        <strain evidence="4 5">KCTC 52166</strain>
    </source>
</reference>
<dbReference type="InterPro" id="IPR036291">
    <property type="entry name" value="NAD(P)-bd_dom_sf"/>
</dbReference>
<dbReference type="Gene3D" id="3.40.50.720">
    <property type="entry name" value="NAD(P)-binding Rossmann-like Domain"/>
    <property type="match status" value="1"/>
</dbReference>
<dbReference type="Pfam" id="PF13561">
    <property type="entry name" value="adh_short_C2"/>
    <property type="match status" value="1"/>
</dbReference>
<dbReference type="RefSeq" id="WP_126691830.1">
    <property type="nucleotide sequence ID" value="NZ_RXOF01000002.1"/>
</dbReference>
<feature type="domain" description="Ketoreductase" evidence="3">
    <location>
        <begin position="7"/>
        <end position="193"/>
    </location>
</feature>
<evidence type="ECO:0000313" key="4">
    <source>
        <dbReference type="EMBL" id="RTQ52173.1"/>
    </source>
</evidence>
<proteinExistence type="inferred from homology"/>
<accession>A0A431U6P4</accession>
<comment type="caution">
    <text evidence="4">The sequence shown here is derived from an EMBL/GenBank/DDBJ whole genome shotgun (WGS) entry which is preliminary data.</text>
</comment>
<dbReference type="FunFam" id="3.40.50.720:FF:000084">
    <property type="entry name" value="Short-chain dehydrogenase reductase"/>
    <property type="match status" value="1"/>
</dbReference>
<dbReference type="AlphaFoldDB" id="A0A431U6P4"/>
<evidence type="ECO:0000313" key="5">
    <source>
        <dbReference type="Proteomes" id="UP000282184"/>
    </source>
</evidence>
<dbReference type="PANTHER" id="PTHR43639">
    <property type="entry name" value="OXIDOREDUCTASE, SHORT-CHAIN DEHYDROGENASE/REDUCTASE FAMILY (AFU_ORTHOLOGUE AFUA_5G02870)"/>
    <property type="match status" value="1"/>
</dbReference>
<protein>
    <submittedName>
        <fullName evidence="4">SDR family oxidoreductase</fullName>
    </submittedName>
</protein>
<dbReference type="InterPro" id="IPR020904">
    <property type="entry name" value="Sc_DH/Rdtase_CS"/>
</dbReference>
<evidence type="ECO:0000256" key="2">
    <source>
        <dbReference type="ARBA" id="ARBA00023002"/>
    </source>
</evidence>
<dbReference type="PRINTS" id="PR00080">
    <property type="entry name" value="SDRFAMILY"/>
</dbReference>
<dbReference type="Proteomes" id="UP000282184">
    <property type="component" value="Unassembled WGS sequence"/>
</dbReference>
<dbReference type="SUPFAM" id="SSF51735">
    <property type="entry name" value="NAD(P)-binding Rossmann-fold domains"/>
    <property type="match status" value="1"/>
</dbReference>
<dbReference type="SMART" id="SM00822">
    <property type="entry name" value="PKS_KR"/>
    <property type="match status" value="1"/>
</dbReference>
<evidence type="ECO:0000256" key="1">
    <source>
        <dbReference type="ARBA" id="ARBA00006484"/>
    </source>
</evidence>
<keyword evidence="5" id="KW-1185">Reference proteome</keyword>